<protein>
    <submittedName>
        <fullName evidence="2">BQ2448_4086 protein</fullName>
    </submittedName>
</protein>
<feature type="region of interest" description="Disordered" evidence="1">
    <location>
        <begin position="282"/>
        <end position="314"/>
    </location>
</feature>
<feature type="compositionally biased region" description="Low complexity" evidence="1">
    <location>
        <begin position="91"/>
        <end position="109"/>
    </location>
</feature>
<dbReference type="STRING" id="269621.A0A238FID7"/>
<dbReference type="SMART" id="SM00667">
    <property type="entry name" value="LisH"/>
    <property type="match status" value="1"/>
</dbReference>
<organism evidence="2 3">
    <name type="scientific">Microbotryum intermedium</name>
    <dbReference type="NCBI Taxonomy" id="269621"/>
    <lineage>
        <taxon>Eukaryota</taxon>
        <taxon>Fungi</taxon>
        <taxon>Dikarya</taxon>
        <taxon>Basidiomycota</taxon>
        <taxon>Pucciniomycotina</taxon>
        <taxon>Microbotryomycetes</taxon>
        <taxon>Microbotryales</taxon>
        <taxon>Microbotryaceae</taxon>
        <taxon>Microbotryum</taxon>
    </lineage>
</organism>
<evidence type="ECO:0000313" key="2">
    <source>
        <dbReference type="EMBL" id="SCV72549.1"/>
    </source>
</evidence>
<dbReference type="InterPro" id="IPR006594">
    <property type="entry name" value="LisH"/>
</dbReference>
<evidence type="ECO:0000313" key="3">
    <source>
        <dbReference type="Proteomes" id="UP000198372"/>
    </source>
</evidence>
<feature type="compositionally biased region" description="Low complexity" evidence="1">
    <location>
        <begin position="215"/>
        <end position="225"/>
    </location>
</feature>
<feature type="region of interest" description="Disordered" evidence="1">
    <location>
        <begin position="451"/>
        <end position="576"/>
    </location>
</feature>
<dbReference type="Proteomes" id="UP000198372">
    <property type="component" value="Unassembled WGS sequence"/>
</dbReference>
<sequence>MQQQQQQHQYQQQHQHHVQQQQHQLHQQRISSLPAFPVSPSTVGPSQASSSNGIGPPPHASYGPNDARSIQNSPVMAHPSLQHIAMTNGPQMQLQRQQQQQQQQQQQLQHHPHPHATRASPSPAKQQYRQVQHEHQQQLQQPSSPHYATHQQQPHQQQQQQPQQPQPPPQRPRPSSAGDRRLGTDQSLREMGGTTITATFPTTTGDWLQHHDRLPQPQLQPQNPNVHPSSEQAQAQGQHAAPLRFGDLRSIFHSYILDYLQKSGLYTAAHAFLRDVPTTPIRPLGPGQAHPASYKGKGRMHESDASCNSPEIDPRTIPQANVQIESPAGFLFEWWTIFYEVFRRRAGPNGVLSSRELVDMSHHAIDVGTRNSSGPSRGPTPVNSQQQSPRRVTAVPPGLQQQQYQRQQQPQPQQYQGNYAGQPSPHPDASAANPTLVRPPPQRIIIASAGSYASGRGGPLSSGGPNSSAYSTPGGAAPQQHATIQASQASQIPPQRGIMANTMGGHGGPPGGPHQTQMQETQPPGPLQRQLSHRATPAQGLHPSQSLQDGPHSGLEPQGQRSACPQSSEQHQRFDAQNESMDMHAPAAMYSGDRQSLINGAQHLTGPPHLSKQQHPQQPQQQHQPVYSGPPQQSAYHSHAQAQSQMENQRQPAPSPLPVVGRSPGHQYPHANASVGSSAELSSQVQALALHQQRVMLANRRSSPTGQGPTMHSNAPGLYASRSDVNSNPPSPAKRFIAANGGSNNGIESQAQHPQPPLAVNTSSPYANGTHGGYGSPVRPDQYGGNYQPVGPAPTPESSSHYASADDASASFRRLASLPNPNNLNSASAMTNAAASSRGFQNSNGANGSSRSSSTTPRLQAIDQTVALQQEISRSQLQAHQLEGHMSAPAVRNVLTPSASATGSKTPAATPGANGLVGAPETPSQYITSPAMLQTPTPQTSRAISPHATTSATTPGSLPMALKQSNTTAAKRKREVAKEASAATKKLRAASAAIAKPPRGGPNERKRSPSAASATTPANVALPPTPSPAVVDTPLPSSTPAPTGIVAPDSTETDPTPSGTVVATPDNLSDSSIFFNPATLEASDPISKLGSTTGGGYYTLDDGGSIGSEHAGVNETGAGAGAGAMTSDEIDALFATSTNSLGSAVPDQEQFVDYTSFFNGANFDGFESLDLTA</sequence>
<feature type="compositionally biased region" description="Polar residues" evidence="1">
    <location>
        <begin position="226"/>
        <end position="237"/>
    </location>
</feature>
<dbReference type="OrthoDB" id="5600002at2759"/>
<feature type="compositionally biased region" description="Polar residues" evidence="1">
    <location>
        <begin position="369"/>
        <end position="390"/>
    </location>
</feature>
<feature type="region of interest" description="Disordered" evidence="1">
    <location>
        <begin position="700"/>
        <end position="857"/>
    </location>
</feature>
<dbReference type="PROSITE" id="PS50896">
    <property type="entry name" value="LISH"/>
    <property type="match status" value="1"/>
</dbReference>
<feature type="compositionally biased region" description="Low complexity" evidence="1">
    <location>
        <begin position="798"/>
        <end position="854"/>
    </location>
</feature>
<feature type="compositionally biased region" description="Polar residues" evidence="1">
    <location>
        <begin position="480"/>
        <end position="493"/>
    </location>
</feature>
<feature type="region of interest" description="Disordered" evidence="1">
    <location>
        <begin position="1"/>
        <end position="239"/>
    </location>
</feature>
<feature type="compositionally biased region" description="Polar residues" evidence="1">
    <location>
        <begin position="39"/>
        <end position="53"/>
    </location>
</feature>
<feature type="region of interest" description="Disordered" evidence="1">
    <location>
        <begin position="366"/>
        <end position="437"/>
    </location>
</feature>
<evidence type="ECO:0000256" key="1">
    <source>
        <dbReference type="SAM" id="MobiDB-lite"/>
    </source>
</evidence>
<reference evidence="3" key="1">
    <citation type="submission" date="2016-09" db="EMBL/GenBank/DDBJ databases">
        <authorList>
            <person name="Jeantristanb JTB J.-T."/>
            <person name="Ricardo R."/>
        </authorList>
    </citation>
    <scope>NUCLEOTIDE SEQUENCE [LARGE SCALE GENOMIC DNA]</scope>
</reference>
<feature type="compositionally biased region" description="Low complexity" evidence="1">
    <location>
        <begin position="979"/>
        <end position="996"/>
    </location>
</feature>
<feature type="region of interest" description="Disordered" evidence="1">
    <location>
        <begin position="599"/>
        <end position="679"/>
    </location>
</feature>
<feature type="compositionally biased region" description="Low complexity" evidence="1">
    <location>
        <begin position="613"/>
        <end position="625"/>
    </location>
</feature>
<feature type="compositionally biased region" description="Low complexity" evidence="1">
    <location>
        <begin position="150"/>
        <end position="163"/>
    </location>
</feature>
<dbReference type="AlphaFoldDB" id="A0A238FID7"/>
<feature type="compositionally biased region" description="Low complexity" evidence="1">
    <location>
        <begin position="1"/>
        <end position="28"/>
    </location>
</feature>
<feature type="compositionally biased region" description="Low complexity" evidence="1">
    <location>
        <begin position="1009"/>
        <end position="1018"/>
    </location>
</feature>
<name>A0A238FID7_9BASI</name>
<feature type="compositionally biased region" description="Low complexity" evidence="1">
    <location>
        <begin position="192"/>
        <end position="205"/>
    </location>
</feature>
<feature type="compositionally biased region" description="Low complexity" evidence="1">
    <location>
        <begin position="396"/>
        <end position="423"/>
    </location>
</feature>
<accession>A0A238FID7</accession>
<feature type="compositionally biased region" description="Polar residues" evidence="1">
    <location>
        <begin position="922"/>
        <end position="956"/>
    </location>
</feature>
<feature type="compositionally biased region" description="Polar residues" evidence="1">
    <location>
        <begin position="897"/>
        <end position="907"/>
    </location>
</feature>
<feature type="compositionally biased region" description="Polar residues" evidence="1">
    <location>
        <begin position="559"/>
        <end position="569"/>
    </location>
</feature>
<feature type="compositionally biased region" description="Polar residues" evidence="1">
    <location>
        <begin position="700"/>
        <end position="713"/>
    </location>
</feature>
<feature type="region of interest" description="Disordered" evidence="1">
    <location>
        <begin position="897"/>
        <end position="1065"/>
    </location>
</feature>
<feature type="compositionally biased region" description="Polar residues" evidence="1">
    <location>
        <begin position="741"/>
        <end position="753"/>
    </location>
</feature>
<feature type="compositionally biased region" description="Polar residues" evidence="1">
    <location>
        <begin position="1053"/>
        <end position="1065"/>
    </location>
</feature>
<keyword evidence="3" id="KW-1185">Reference proteome</keyword>
<gene>
    <name evidence="2" type="ORF">BQ2448_4086</name>
</gene>
<feature type="compositionally biased region" description="Low complexity" evidence="1">
    <location>
        <begin position="632"/>
        <end position="645"/>
    </location>
</feature>
<proteinExistence type="predicted"/>
<dbReference type="EMBL" id="FMSP01000009">
    <property type="protein sequence ID" value="SCV72549.1"/>
    <property type="molecule type" value="Genomic_DNA"/>
</dbReference>